<dbReference type="SUPFAM" id="SSF69635">
    <property type="entry name" value="Type III secretory system chaperone-like"/>
    <property type="match status" value="1"/>
</dbReference>
<dbReference type="InterPro" id="IPR010261">
    <property type="entry name" value="Tir_chaperone"/>
</dbReference>
<comment type="caution">
    <text evidence="1">The sequence shown here is derived from an EMBL/GenBank/DDBJ whole genome shotgun (WGS) entry which is preliminary data.</text>
</comment>
<evidence type="ECO:0000313" key="2">
    <source>
        <dbReference type="Proteomes" id="UP000218775"/>
    </source>
</evidence>
<dbReference type="Proteomes" id="UP000218775">
    <property type="component" value="Unassembled WGS sequence"/>
</dbReference>
<proteinExistence type="predicted"/>
<evidence type="ECO:0000313" key="1">
    <source>
        <dbReference type="EMBL" id="PCI77988.1"/>
    </source>
</evidence>
<dbReference type="AlphaFoldDB" id="A0A2A4X5T2"/>
<organism evidence="1 2">
    <name type="scientific">Aerophobetes bacterium</name>
    <dbReference type="NCBI Taxonomy" id="2030807"/>
    <lineage>
        <taxon>Bacteria</taxon>
        <taxon>Candidatus Aerophobota</taxon>
    </lineage>
</organism>
<accession>A0A2A4X5T2</accession>
<dbReference type="Pfam" id="PF05932">
    <property type="entry name" value="CesT"/>
    <property type="match status" value="1"/>
</dbReference>
<name>A0A2A4X5T2_UNCAE</name>
<reference evidence="2" key="1">
    <citation type="submission" date="2017-08" db="EMBL/GenBank/DDBJ databases">
        <title>A dynamic microbial community with high functional redundancy inhabits the cold, oxic subseafloor aquifer.</title>
        <authorList>
            <person name="Tully B.J."/>
            <person name="Wheat C.G."/>
            <person name="Glazer B.T."/>
            <person name="Huber J.A."/>
        </authorList>
    </citation>
    <scope>NUCLEOTIDE SEQUENCE [LARGE SCALE GENOMIC DNA]</scope>
</reference>
<gene>
    <name evidence="1" type="ORF">COB21_02175</name>
</gene>
<sequence>MDFFQKLIWDIGESLDLPLHADENRNCKLILEEKMAMQLALSDCDTYVIVALFIAEIPPGAFRINVLETALNENYKSTKLGYFSYSKKYNALVLENFYEKIHLHDGKELANELEKITELGLVWHTAILSGNLHSIG</sequence>
<dbReference type="EMBL" id="NVUK01000010">
    <property type="protein sequence ID" value="PCI77988.1"/>
    <property type="molecule type" value="Genomic_DNA"/>
</dbReference>
<protein>
    <submittedName>
        <fullName evidence="1">Uncharacterized protein</fullName>
    </submittedName>
</protein>
<dbReference type="Gene3D" id="3.30.1460.10">
    <property type="match status" value="1"/>
</dbReference>
<dbReference type="GO" id="GO:0030254">
    <property type="term" value="P:protein secretion by the type III secretion system"/>
    <property type="evidence" value="ECO:0007669"/>
    <property type="project" value="InterPro"/>
</dbReference>